<dbReference type="AlphaFoldDB" id="A0A017SQR3"/>
<accession>A0A017SQR3</accession>
<gene>
    <name evidence="1" type="ORF">EURHEDRAFT_408157</name>
</gene>
<dbReference type="HOGENOM" id="CLU_2346327_0_0_1"/>
<sequence>MEDYKDYEKFDLTIVYESFEVLDKYSKDIEKIVATKYSELGARNFYFYPIGVLVQCVEFEAIERDLEVMDLGDGISTTIGRFSNWLPEVAVERDDEW</sequence>
<reference evidence="2" key="1">
    <citation type="journal article" date="2014" name="Nat. Commun.">
        <title>Genomic adaptations of the halophilic Dead Sea filamentous fungus Eurotium rubrum.</title>
        <authorList>
            <person name="Kis-Papo T."/>
            <person name="Weig A.R."/>
            <person name="Riley R."/>
            <person name="Persoh D."/>
            <person name="Salamov A."/>
            <person name="Sun H."/>
            <person name="Lipzen A."/>
            <person name="Wasser S.P."/>
            <person name="Rambold G."/>
            <person name="Grigoriev I.V."/>
            <person name="Nevo E."/>
        </authorList>
    </citation>
    <scope>NUCLEOTIDE SEQUENCE [LARGE SCALE GENOMIC DNA]</scope>
    <source>
        <strain evidence="2">CBS 135680</strain>
    </source>
</reference>
<dbReference type="Proteomes" id="UP000019804">
    <property type="component" value="Unassembled WGS sequence"/>
</dbReference>
<keyword evidence="2" id="KW-1185">Reference proteome</keyword>
<evidence type="ECO:0000313" key="2">
    <source>
        <dbReference type="Proteomes" id="UP000019804"/>
    </source>
</evidence>
<proteinExistence type="predicted"/>
<name>A0A017SQR3_ASPRC</name>
<dbReference type="RefSeq" id="XP_040642622.1">
    <property type="nucleotide sequence ID" value="XM_040780762.1"/>
</dbReference>
<dbReference type="EMBL" id="KK088412">
    <property type="protein sequence ID" value="EYE98934.1"/>
    <property type="molecule type" value="Genomic_DNA"/>
</dbReference>
<organism evidence="1 2">
    <name type="scientific">Aspergillus ruber (strain CBS 135680)</name>
    <dbReference type="NCBI Taxonomy" id="1388766"/>
    <lineage>
        <taxon>Eukaryota</taxon>
        <taxon>Fungi</taxon>
        <taxon>Dikarya</taxon>
        <taxon>Ascomycota</taxon>
        <taxon>Pezizomycotina</taxon>
        <taxon>Eurotiomycetes</taxon>
        <taxon>Eurotiomycetidae</taxon>
        <taxon>Eurotiales</taxon>
        <taxon>Aspergillaceae</taxon>
        <taxon>Aspergillus</taxon>
        <taxon>Aspergillus subgen. Aspergillus</taxon>
    </lineage>
</organism>
<evidence type="ECO:0000313" key="1">
    <source>
        <dbReference type="EMBL" id="EYE98934.1"/>
    </source>
</evidence>
<dbReference type="GeneID" id="63695886"/>
<protein>
    <submittedName>
        <fullName evidence="1">Uncharacterized protein</fullName>
    </submittedName>
</protein>